<sequence length="70" mass="7346">MSKGRSDAAIPAVPQTNGDARAALSLVRADRYNVWAHASGWAAKYTENALNFVGDAGAANGFTKHQDVDA</sequence>
<dbReference type="EMBL" id="JBAGLP010000053">
    <property type="protein sequence ID" value="MEG3613539.1"/>
    <property type="molecule type" value="Genomic_DNA"/>
</dbReference>
<comment type="caution">
    <text evidence="1">The sequence shown here is derived from an EMBL/GenBank/DDBJ whole genome shotgun (WGS) entry which is preliminary data.</text>
</comment>
<dbReference type="Proteomes" id="UP001310387">
    <property type="component" value="Unassembled WGS sequence"/>
</dbReference>
<evidence type="ECO:0000313" key="2">
    <source>
        <dbReference type="Proteomes" id="UP001310387"/>
    </source>
</evidence>
<reference evidence="1" key="1">
    <citation type="journal article" date="2024" name="Antonie Van Leeuwenhoek">
        <title>Isoptericola haloaureus sp. nov., a dimorphic actinobacterium isolated from mangrove sediments of southeast India, implicating biosaline agricultural significance through nitrogen fixation and salt tolerance genes.</title>
        <authorList>
            <person name="Prathaban M."/>
            <person name="Prathiviraj R."/>
            <person name="Ravichandran M."/>
            <person name="Natarajan S.D."/>
            <person name="Sobanaa M."/>
            <person name="Hari Krishna Kumar S."/>
            <person name="Chandrasekar V."/>
            <person name="Selvin J."/>
        </authorList>
    </citation>
    <scope>NUCLEOTIDE SEQUENCE</scope>
    <source>
        <strain evidence="1">MP1014</strain>
    </source>
</reference>
<reference evidence="1" key="2">
    <citation type="submission" date="2024-02" db="EMBL/GenBank/DDBJ databases">
        <authorList>
            <person name="Prathaban M."/>
            <person name="Mythili R."/>
            <person name="Sharmila Devi N."/>
            <person name="Sobanaa M."/>
            <person name="Prathiviraj R."/>
            <person name="Selvin J."/>
        </authorList>
    </citation>
    <scope>NUCLEOTIDE SEQUENCE</scope>
    <source>
        <strain evidence="1">MP1014</strain>
    </source>
</reference>
<proteinExistence type="predicted"/>
<keyword evidence="2" id="KW-1185">Reference proteome</keyword>
<organism evidence="1 2">
    <name type="scientific">Isoptericola haloaureus</name>
    <dbReference type="NCBI Taxonomy" id="1542902"/>
    <lineage>
        <taxon>Bacteria</taxon>
        <taxon>Bacillati</taxon>
        <taxon>Actinomycetota</taxon>
        <taxon>Actinomycetes</taxon>
        <taxon>Micrococcales</taxon>
        <taxon>Promicromonosporaceae</taxon>
        <taxon>Isoptericola</taxon>
    </lineage>
</organism>
<protein>
    <submittedName>
        <fullName evidence="1">Uncharacterized protein</fullName>
    </submittedName>
</protein>
<name>A0ABU7Z243_9MICO</name>
<accession>A0ABU7Z243</accession>
<dbReference type="RefSeq" id="WP_332900457.1">
    <property type="nucleotide sequence ID" value="NZ_JBAGLP010000053.1"/>
</dbReference>
<feature type="non-terminal residue" evidence="1">
    <location>
        <position position="70"/>
    </location>
</feature>
<evidence type="ECO:0000313" key="1">
    <source>
        <dbReference type="EMBL" id="MEG3613539.1"/>
    </source>
</evidence>
<gene>
    <name evidence="1" type="ORF">V5O49_00185</name>
</gene>